<dbReference type="Proteomes" id="UP000189229">
    <property type="component" value="Unassembled WGS sequence"/>
</dbReference>
<organism evidence="2 3">
    <name type="scientific">Mycobacterium kansasii</name>
    <dbReference type="NCBI Taxonomy" id="1768"/>
    <lineage>
        <taxon>Bacteria</taxon>
        <taxon>Bacillati</taxon>
        <taxon>Actinomycetota</taxon>
        <taxon>Actinomycetes</taxon>
        <taxon>Mycobacteriales</taxon>
        <taxon>Mycobacteriaceae</taxon>
        <taxon>Mycobacterium</taxon>
    </lineage>
</organism>
<reference evidence="2 3" key="1">
    <citation type="submission" date="2017-02" db="EMBL/GenBank/DDBJ databases">
        <title>Complete genome sequences of Mycobacterium kansasii strains isolated from rhesus macaques.</title>
        <authorList>
            <person name="Panda A."/>
            <person name="Nagaraj S."/>
            <person name="Zhao X."/>
            <person name="Tettelin H."/>
            <person name="Detolla L.J."/>
        </authorList>
    </citation>
    <scope>NUCLEOTIDE SEQUENCE [LARGE SCALE GENOMIC DNA]</scope>
    <source>
        <strain evidence="2 3">11-3813</strain>
    </source>
</reference>
<proteinExistence type="predicted"/>
<accession>A0A1V3XD86</accession>
<gene>
    <name evidence="2" type="ORF">BZL30_3475</name>
</gene>
<evidence type="ECO:0000313" key="3">
    <source>
        <dbReference type="Proteomes" id="UP000189229"/>
    </source>
</evidence>
<dbReference type="EMBL" id="MVBM01000003">
    <property type="protein sequence ID" value="OOK76421.1"/>
    <property type="molecule type" value="Genomic_DNA"/>
</dbReference>
<evidence type="ECO:0000256" key="1">
    <source>
        <dbReference type="SAM" id="MobiDB-lite"/>
    </source>
</evidence>
<evidence type="ECO:0000313" key="2">
    <source>
        <dbReference type="EMBL" id="OOK76421.1"/>
    </source>
</evidence>
<name>A0A1V3XD86_MYCKA</name>
<dbReference type="AlphaFoldDB" id="A0A1V3XD86"/>
<comment type="caution">
    <text evidence="2">The sequence shown here is derived from an EMBL/GenBank/DDBJ whole genome shotgun (WGS) entry which is preliminary data.</text>
</comment>
<protein>
    <submittedName>
        <fullName evidence="2">Uncharacterized protein</fullName>
    </submittedName>
</protein>
<feature type="region of interest" description="Disordered" evidence="1">
    <location>
        <begin position="1"/>
        <end position="35"/>
    </location>
</feature>
<sequence>MVTGSRFPPYRGTGTGTGRGTTRIRTGSGTGQNGFIATRTTLSRRLTQPAASNQFIDTLIYSRVP</sequence>